<comment type="caution">
    <text evidence="1">The sequence shown here is derived from an EMBL/GenBank/DDBJ whole genome shotgun (WGS) entry which is preliminary data.</text>
</comment>
<sequence>MPVSPMFLPVPSYDSMYGNIILPLSQHSTFVYYPWVQTGALSPSNNNNNNNPCILACRRLTSQRPCCRRRISGKFP</sequence>
<reference evidence="1" key="2">
    <citation type="submission" date="2020-11" db="EMBL/GenBank/DDBJ databases">
        <authorList>
            <person name="McCartney M.A."/>
            <person name="Auch B."/>
            <person name="Kono T."/>
            <person name="Mallez S."/>
            <person name="Becker A."/>
            <person name="Gohl D.M."/>
            <person name="Silverstein K.A.T."/>
            <person name="Koren S."/>
            <person name="Bechman K.B."/>
            <person name="Herman A."/>
            <person name="Abrahante J.E."/>
            <person name="Garbe J."/>
        </authorList>
    </citation>
    <scope>NUCLEOTIDE SEQUENCE</scope>
    <source>
        <strain evidence="1">Duluth1</strain>
        <tissue evidence="1">Whole animal</tissue>
    </source>
</reference>
<protein>
    <submittedName>
        <fullName evidence="1">Uncharacterized protein</fullName>
    </submittedName>
</protein>
<dbReference type="Proteomes" id="UP000828390">
    <property type="component" value="Unassembled WGS sequence"/>
</dbReference>
<accession>A0A9D3Y711</accession>
<dbReference type="EMBL" id="JAIWYP010000016">
    <property type="protein sequence ID" value="KAH3695038.1"/>
    <property type="molecule type" value="Genomic_DNA"/>
</dbReference>
<name>A0A9D3Y711_DREPO</name>
<proteinExistence type="predicted"/>
<reference evidence="1" key="1">
    <citation type="journal article" date="2019" name="bioRxiv">
        <title>The Genome of the Zebra Mussel, Dreissena polymorpha: A Resource for Invasive Species Research.</title>
        <authorList>
            <person name="McCartney M.A."/>
            <person name="Auch B."/>
            <person name="Kono T."/>
            <person name="Mallez S."/>
            <person name="Zhang Y."/>
            <person name="Obille A."/>
            <person name="Becker A."/>
            <person name="Abrahante J.E."/>
            <person name="Garbe J."/>
            <person name="Badalamenti J.P."/>
            <person name="Herman A."/>
            <person name="Mangelson H."/>
            <person name="Liachko I."/>
            <person name="Sullivan S."/>
            <person name="Sone E.D."/>
            <person name="Koren S."/>
            <person name="Silverstein K.A.T."/>
            <person name="Beckman K.B."/>
            <person name="Gohl D.M."/>
        </authorList>
    </citation>
    <scope>NUCLEOTIDE SEQUENCE</scope>
    <source>
        <strain evidence="1">Duluth1</strain>
        <tissue evidence="1">Whole animal</tissue>
    </source>
</reference>
<evidence type="ECO:0000313" key="1">
    <source>
        <dbReference type="EMBL" id="KAH3695038.1"/>
    </source>
</evidence>
<gene>
    <name evidence="1" type="ORF">DPMN_082486</name>
</gene>
<dbReference type="AlphaFoldDB" id="A0A9D3Y711"/>
<organism evidence="1 2">
    <name type="scientific">Dreissena polymorpha</name>
    <name type="common">Zebra mussel</name>
    <name type="synonym">Mytilus polymorpha</name>
    <dbReference type="NCBI Taxonomy" id="45954"/>
    <lineage>
        <taxon>Eukaryota</taxon>
        <taxon>Metazoa</taxon>
        <taxon>Spiralia</taxon>
        <taxon>Lophotrochozoa</taxon>
        <taxon>Mollusca</taxon>
        <taxon>Bivalvia</taxon>
        <taxon>Autobranchia</taxon>
        <taxon>Heteroconchia</taxon>
        <taxon>Euheterodonta</taxon>
        <taxon>Imparidentia</taxon>
        <taxon>Neoheterodontei</taxon>
        <taxon>Myida</taxon>
        <taxon>Dreissenoidea</taxon>
        <taxon>Dreissenidae</taxon>
        <taxon>Dreissena</taxon>
    </lineage>
</organism>
<evidence type="ECO:0000313" key="2">
    <source>
        <dbReference type="Proteomes" id="UP000828390"/>
    </source>
</evidence>
<keyword evidence="2" id="KW-1185">Reference proteome</keyword>